<dbReference type="EMBL" id="CP022743">
    <property type="protein sequence ID" value="ASU33996.1"/>
    <property type="molecule type" value="Genomic_DNA"/>
</dbReference>
<evidence type="ECO:0000313" key="2">
    <source>
        <dbReference type="Proteomes" id="UP000215002"/>
    </source>
</evidence>
<reference evidence="1 2" key="1">
    <citation type="submission" date="2017-08" db="EMBL/GenBank/DDBJ databases">
        <title>Complete genome sequence of Mucilaginibacter sp. strain BJC16-A31.</title>
        <authorList>
            <consortium name="Henan University of Science and Technology"/>
            <person name="You X."/>
        </authorList>
    </citation>
    <scope>NUCLEOTIDE SEQUENCE [LARGE SCALE GENOMIC DNA]</scope>
    <source>
        <strain evidence="1 2">BJC16-A31</strain>
    </source>
</reference>
<dbReference type="KEGG" id="muc:MuYL_2106"/>
<gene>
    <name evidence="1" type="ORF">MuYL_2106</name>
</gene>
<sequence>MIWGLSAYEFQLFGLATYKKGGRLRFCAVFFVYLQPGKK</sequence>
<organism evidence="1 2">
    <name type="scientific">Mucilaginibacter xinganensis</name>
    <dbReference type="NCBI Taxonomy" id="1234841"/>
    <lineage>
        <taxon>Bacteria</taxon>
        <taxon>Pseudomonadati</taxon>
        <taxon>Bacteroidota</taxon>
        <taxon>Sphingobacteriia</taxon>
        <taxon>Sphingobacteriales</taxon>
        <taxon>Sphingobacteriaceae</taxon>
        <taxon>Mucilaginibacter</taxon>
    </lineage>
</organism>
<dbReference type="AlphaFoldDB" id="A0A223NVZ3"/>
<evidence type="ECO:0000313" key="1">
    <source>
        <dbReference type="EMBL" id="ASU33996.1"/>
    </source>
</evidence>
<name>A0A223NVZ3_9SPHI</name>
<protein>
    <submittedName>
        <fullName evidence="1">Uncharacterized protein</fullName>
    </submittedName>
</protein>
<accession>A0A223NVZ3</accession>
<dbReference type="Proteomes" id="UP000215002">
    <property type="component" value="Chromosome"/>
</dbReference>
<proteinExistence type="predicted"/>
<keyword evidence="2" id="KW-1185">Reference proteome</keyword>